<dbReference type="EMBL" id="BDSA01000003">
    <property type="protein sequence ID" value="GBE61792.1"/>
    <property type="molecule type" value="Genomic_DNA"/>
</dbReference>
<name>A0A2H6KFM0_9APIC</name>
<dbReference type="Proteomes" id="UP000236319">
    <property type="component" value="Unassembled WGS sequence"/>
</dbReference>
<keyword evidence="2" id="KW-1185">Reference proteome</keyword>
<dbReference type="OrthoDB" id="345964at2759"/>
<dbReference type="RefSeq" id="XP_028868035.1">
    <property type="nucleotide sequence ID" value="XM_029012202.1"/>
</dbReference>
<comment type="caution">
    <text evidence="1">The sequence shown here is derived from an EMBL/GenBank/DDBJ whole genome shotgun (WGS) entry which is preliminary data.</text>
</comment>
<sequence>MDNLEVFARQIEASVKPEWQQIPDPNSADWQKSFDSAVDAYLKGEGATCDYYKDITPEAPELPHANLEDTTAEERFALACRIHAMMEGLWLVGRRKIEAIEQCARSTPLKLDEVVSYALRLRGTTYSPPENINVHDPTQHYDMFPKYHFLGIPDVTQMHASRLFALSRLAQQSSAPRVIFEQLGEDMHRMRLECATTGAKVHYQTQRVNAQQINPQTGQPAVYTTAPAIYDPSKKFHFKTICNPFVVFAWSTCEGLRPSEMVKAEYVPPSASKQGAEAASKKSFGFFLGRELKS</sequence>
<dbReference type="GeneID" id="39875562"/>
<evidence type="ECO:0000313" key="1">
    <source>
        <dbReference type="EMBL" id="GBE61792.1"/>
    </source>
</evidence>
<evidence type="ECO:0000313" key="2">
    <source>
        <dbReference type="Proteomes" id="UP000236319"/>
    </source>
</evidence>
<proteinExistence type="predicted"/>
<gene>
    <name evidence="1" type="ORF">BOVATA_032850</name>
</gene>
<reference evidence="1 2" key="1">
    <citation type="journal article" date="2017" name="BMC Genomics">
        <title>Whole-genome assembly of Babesia ovata and comparative genomics between closely related pathogens.</title>
        <authorList>
            <person name="Yamagishi J."/>
            <person name="Asada M."/>
            <person name="Hakimi H."/>
            <person name="Tanaka T.Q."/>
            <person name="Sugimoto C."/>
            <person name="Kawazu S."/>
        </authorList>
    </citation>
    <scope>NUCLEOTIDE SEQUENCE [LARGE SCALE GENOMIC DNA]</scope>
    <source>
        <strain evidence="1 2">Miyake</strain>
    </source>
</reference>
<dbReference type="AlphaFoldDB" id="A0A2H6KFM0"/>
<organism evidence="1 2">
    <name type="scientific">Babesia ovata</name>
    <dbReference type="NCBI Taxonomy" id="189622"/>
    <lineage>
        <taxon>Eukaryota</taxon>
        <taxon>Sar</taxon>
        <taxon>Alveolata</taxon>
        <taxon>Apicomplexa</taxon>
        <taxon>Aconoidasida</taxon>
        <taxon>Piroplasmida</taxon>
        <taxon>Babesiidae</taxon>
        <taxon>Babesia</taxon>
    </lineage>
</organism>
<accession>A0A2H6KFM0</accession>
<dbReference type="VEuPathDB" id="PiroplasmaDB:BOVATA_032850"/>
<protein>
    <submittedName>
        <fullName evidence="1">Mediator complex subunit MED4, putative</fullName>
    </submittedName>
</protein>